<name>A0A382CDD6_9ZZZZ</name>
<gene>
    <name evidence="1" type="ORF">METZ01_LOCUS176706</name>
</gene>
<organism evidence="1">
    <name type="scientific">marine metagenome</name>
    <dbReference type="NCBI Taxonomy" id="408172"/>
    <lineage>
        <taxon>unclassified sequences</taxon>
        <taxon>metagenomes</taxon>
        <taxon>ecological metagenomes</taxon>
    </lineage>
</organism>
<dbReference type="AlphaFoldDB" id="A0A382CDD6"/>
<dbReference type="EMBL" id="UINC01033882">
    <property type="protein sequence ID" value="SVB23852.1"/>
    <property type="molecule type" value="Genomic_DNA"/>
</dbReference>
<sequence>MDELLEVRQAIREGNVEWSPQWIDAFSRMKLDDPDFTIRDITVNFWGQWEENDGGMRISWSTESAGFGDCDFWIKDGKLRCGNERMGRKFILSVLQKFLEDCELDDESGD</sequence>
<reference evidence="1" key="1">
    <citation type="submission" date="2018-05" db="EMBL/GenBank/DDBJ databases">
        <authorList>
            <person name="Lanie J.A."/>
            <person name="Ng W.-L."/>
            <person name="Kazmierczak K.M."/>
            <person name="Andrzejewski T.M."/>
            <person name="Davidsen T.M."/>
            <person name="Wayne K.J."/>
            <person name="Tettelin H."/>
            <person name="Glass J.I."/>
            <person name="Rusch D."/>
            <person name="Podicherti R."/>
            <person name="Tsui H.-C.T."/>
            <person name="Winkler M.E."/>
        </authorList>
    </citation>
    <scope>NUCLEOTIDE SEQUENCE</scope>
</reference>
<evidence type="ECO:0000313" key="1">
    <source>
        <dbReference type="EMBL" id="SVB23852.1"/>
    </source>
</evidence>
<accession>A0A382CDD6</accession>
<proteinExistence type="predicted"/>
<protein>
    <submittedName>
        <fullName evidence="1">Uncharacterized protein</fullName>
    </submittedName>
</protein>